<dbReference type="Proteomes" id="UP000824998">
    <property type="component" value="Unassembled WGS sequence"/>
</dbReference>
<gene>
    <name evidence="1" type="ORF">BJ875DRAFT_372194</name>
</gene>
<dbReference type="EMBL" id="MU251408">
    <property type="protein sequence ID" value="KAG9236420.1"/>
    <property type="molecule type" value="Genomic_DNA"/>
</dbReference>
<keyword evidence="2" id="KW-1185">Reference proteome</keyword>
<proteinExistence type="predicted"/>
<protein>
    <submittedName>
        <fullName evidence="1">Uncharacterized protein</fullName>
    </submittedName>
</protein>
<accession>A0A9P7YNQ1</accession>
<sequence>SELKHIHIFRTTPSNLSITIASLEGYMLHGPHHSKSREWIGTFIIGGSNPRGSKAVGENGLLVTGGWRGWMSGEREELVRFGMGVSVEEAWGERGVRMDLLRARGWRGVCEEGIWEFK</sequence>
<feature type="non-terminal residue" evidence="1">
    <location>
        <position position="1"/>
    </location>
</feature>
<name>A0A9P7YNQ1_9HELO</name>
<dbReference type="AlphaFoldDB" id="A0A9P7YNQ1"/>
<comment type="caution">
    <text evidence="1">The sequence shown here is derived from an EMBL/GenBank/DDBJ whole genome shotgun (WGS) entry which is preliminary data.</text>
</comment>
<evidence type="ECO:0000313" key="1">
    <source>
        <dbReference type="EMBL" id="KAG9236420.1"/>
    </source>
</evidence>
<dbReference type="OrthoDB" id="3596146at2759"/>
<reference evidence="1" key="1">
    <citation type="journal article" date="2021" name="IMA Fungus">
        <title>Genomic characterization of three marine fungi, including Emericellopsis atlantica sp. nov. with signatures of a generalist lifestyle and marine biomass degradation.</title>
        <authorList>
            <person name="Hagestad O.C."/>
            <person name="Hou L."/>
            <person name="Andersen J.H."/>
            <person name="Hansen E.H."/>
            <person name="Altermark B."/>
            <person name="Li C."/>
            <person name="Kuhnert E."/>
            <person name="Cox R.J."/>
            <person name="Crous P.W."/>
            <person name="Spatafora J.W."/>
            <person name="Lail K."/>
            <person name="Amirebrahimi M."/>
            <person name="Lipzen A."/>
            <person name="Pangilinan J."/>
            <person name="Andreopoulos W."/>
            <person name="Hayes R.D."/>
            <person name="Ng V."/>
            <person name="Grigoriev I.V."/>
            <person name="Jackson S.A."/>
            <person name="Sutton T.D.S."/>
            <person name="Dobson A.D.W."/>
            <person name="Rama T."/>
        </authorList>
    </citation>
    <scope>NUCLEOTIDE SEQUENCE</scope>
    <source>
        <strain evidence="1">TRa018bII</strain>
    </source>
</reference>
<evidence type="ECO:0000313" key="2">
    <source>
        <dbReference type="Proteomes" id="UP000824998"/>
    </source>
</evidence>
<organism evidence="1 2">
    <name type="scientific">Amylocarpus encephaloides</name>
    <dbReference type="NCBI Taxonomy" id="45428"/>
    <lineage>
        <taxon>Eukaryota</taxon>
        <taxon>Fungi</taxon>
        <taxon>Dikarya</taxon>
        <taxon>Ascomycota</taxon>
        <taxon>Pezizomycotina</taxon>
        <taxon>Leotiomycetes</taxon>
        <taxon>Helotiales</taxon>
        <taxon>Helotiales incertae sedis</taxon>
        <taxon>Amylocarpus</taxon>
    </lineage>
</organism>